<comment type="caution">
    <text evidence="1">The sequence shown here is derived from an EMBL/GenBank/DDBJ whole genome shotgun (WGS) entry which is preliminary data.</text>
</comment>
<sequence>MGLGLTIVPTSLGQLSTVLTTTNSASPGKTLSKYLALIMIFQITLLYRTPSSIGKYAPLSEVHPQTGQKSSALFCITMSPS</sequence>
<protein>
    <submittedName>
        <fullName evidence="1">Uncharacterized protein</fullName>
    </submittedName>
</protein>
<dbReference type="EMBL" id="LUTY01003010">
    <property type="protein sequence ID" value="OAD18959.1"/>
    <property type="molecule type" value="Genomic_DNA"/>
</dbReference>
<accession>A0A176RTA0</accession>
<gene>
    <name evidence="1" type="ORF">THIOM_005433</name>
</gene>
<evidence type="ECO:0000313" key="2">
    <source>
        <dbReference type="Proteomes" id="UP000076962"/>
    </source>
</evidence>
<dbReference type="Proteomes" id="UP000076962">
    <property type="component" value="Unassembled WGS sequence"/>
</dbReference>
<dbReference type="AlphaFoldDB" id="A0A176RTA0"/>
<proteinExistence type="predicted"/>
<reference evidence="1 2" key="1">
    <citation type="submission" date="2016-05" db="EMBL/GenBank/DDBJ databases">
        <title>Single-cell genome of chain-forming Candidatus Thiomargarita nelsonii and comparison to other large sulfur-oxidizing bacteria.</title>
        <authorList>
            <person name="Winkel M."/>
            <person name="Salman V."/>
            <person name="Woyke T."/>
            <person name="Schulz-Vogt H."/>
            <person name="Richter M."/>
            <person name="Flood B."/>
            <person name="Bailey J."/>
            <person name="Amann R."/>
            <person name="Mussmann M."/>
        </authorList>
    </citation>
    <scope>NUCLEOTIDE SEQUENCE [LARGE SCALE GENOMIC DNA]</scope>
    <source>
        <strain evidence="1 2">THI036</strain>
    </source>
</reference>
<evidence type="ECO:0000313" key="1">
    <source>
        <dbReference type="EMBL" id="OAD18959.1"/>
    </source>
</evidence>
<name>A0A176RTA0_9GAMM</name>
<organism evidence="1 2">
    <name type="scientific">Candidatus Thiomargarita nelsonii</name>
    <dbReference type="NCBI Taxonomy" id="1003181"/>
    <lineage>
        <taxon>Bacteria</taxon>
        <taxon>Pseudomonadati</taxon>
        <taxon>Pseudomonadota</taxon>
        <taxon>Gammaproteobacteria</taxon>
        <taxon>Thiotrichales</taxon>
        <taxon>Thiotrichaceae</taxon>
        <taxon>Thiomargarita</taxon>
    </lineage>
</organism>
<keyword evidence="2" id="KW-1185">Reference proteome</keyword>